<comment type="caution">
    <text evidence="1">The sequence shown here is derived from an EMBL/GenBank/DDBJ whole genome shotgun (WGS) entry which is preliminary data.</text>
</comment>
<reference evidence="1 2" key="1">
    <citation type="journal article" date="2019" name="Genome Biol. Evol.">
        <title>Insights into the evolution of the New World diploid cottons (Gossypium, subgenus Houzingenia) based on genome sequencing.</title>
        <authorList>
            <person name="Grover C.E."/>
            <person name="Arick M.A. 2nd"/>
            <person name="Thrash A."/>
            <person name="Conover J.L."/>
            <person name="Sanders W.S."/>
            <person name="Peterson D.G."/>
            <person name="Frelichowski J.E."/>
            <person name="Scheffler J.A."/>
            <person name="Scheffler B.E."/>
            <person name="Wendel J.F."/>
        </authorList>
    </citation>
    <scope>NUCLEOTIDE SEQUENCE [LARGE SCALE GENOMIC DNA]</scope>
    <source>
        <strain evidence="1">5</strain>
        <tissue evidence="1">Leaf</tissue>
    </source>
</reference>
<keyword evidence="2" id="KW-1185">Reference proteome</keyword>
<evidence type="ECO:0000313" key="1">
    <source>
        <dbReference type="EMBL" id="MBA0734167.1"/>
    </source>
</evidence>
<organism evidence="1 2">
    <name type="scientific">Gossypium gossypioides</name>
    <name type="common">Mexican cotton</name>
    <name type="synonym">Selera gossypioides</name>
    <dbReference type="NCBI Taxonomy" id="34282"/>
    <lineage>
        <taxon>Eukaryota</taxon>
        <taxon>Viridiplantae</taxon>
        <taxon>Streptophyta</taxon>
        <taxon>Embryophyta</taxon>
        <taxon>Tracheophyta</taxon>
        <taxon>Spermatophyta</taxon>
        <taxon>Magnoliopsida</taxon>
        <taxon>eudicotyledons</taxon>
        <taxon>Gunneridae</taxon>
        <taxon>Pentapetalae</taxon>
        <taxon>rosids</taxon>
        <taxon>malvids</taxon>
        <taxon>Malvales</taxon>
        <taxon>Malvaceae</taxon>
        <taxon>Malvoideae</taxon>
        <taxon>Gossypium</taxon>
    </lineage>
</organism>
<dbReference type="Proteomes" id="UP000593579">
    <property type="component" value="Unassembled WGS sequence"/>
</dbReference>
<protein>
    <submittedName>
        <fullName evidence="1">Uncharacterized protein</fullName>
    </submittedName>
</protein>
<dbReference type="AlphaFoldDB" id="A0A7J9BCV2"/>
<proteinExistence type="predicted"/>
<dbReference type="EMBL" id="JABEZY010000002">
    <property type="protein sequence ID" value="MBA0734167.1"/>
    <property type="molecule type" value="Genomic_DNA"/>
</dbReference>
<sequence length="203" mass="24421">MDCRRYREDELKRIWQSWGEAKKTCFWDKYGDVAQLLCLYKHFRQVFVPSTKPIEEFLESEWPLNQSIEEWVQNLSILTYQEIEWKAGWMVQSTIKELKKESTPFAARNQLVMKLLEVGQGHYQKCIKLMRRKKKNRPRIAHRYNTRSKAKKMKKEELVYMAKLEEQMEQIMEMMTTMVKGKAKVKEQSGTLDNPIPLYDDTR</sequence>
<name>A0A7J9BCV2_GOSGO</name>
<gene>
    <name evidence="1" type="ORF">Gogos_018110</name>
</gene>
<evidence type="ECO:0000313" key="2">
    <source>
        <dbReference type="Proteomes" id="UP000593579"/>
    </source>
</evidence>
<accession>A0A7J9BCV2</accession>
<feature type="non-terminal residue" evidence="1">
    <location>
        <position position="203"/>
    </location>
</feature>